<evidence type="ECO:0000256" key="1">
    <source>
        <dbReference type="SAM" id="MobiDB-lite"/>
    </source>
</evidence>
<organism evidence="2">
    <name type="scientific">Arundo donax</name>
    <name type="common">Giant reed</name>
    <name type="synonym">Donax arundinaceus</name>
    <dbReference type="NCBI Taxonomy" id="35708"/>
    <lineage>
        <taxon>Eukaryota</taxon>
        <taxon>Viridiplantae</taxon>
        <taxon>Streptophyta</taxon>
        <taxon>Embryophyta</taxon>
        <taxon>Tracheophyta</taxon>
        <taxon>Spermatophyta</taxon>
        <taxon>Magnoliopsida</taxon>
        <taxon>Liliopsida</taxon>
        <taxon>Poales</taxon>
        <taxon>Poaceae</taxon>
        <taxon>PACMAD clade</taxon>
        <taxon>Arundinoideae</taxon>
        <taxon>Arundineae</taxon>
        <taxon>Arundo</taxon>
    </lineage>
</organism>
<reference evidence="2" key="2">
    <citation type="journal article" date="2015" name="Data Brief">
        <title>Shoot transcriptome of the giant reed, Arundo donax.</title>
        <authorList>
            <person name="Barrero R.A."/>
            <person name="Guerrero F.D."/>
            <person name="Moolhuijzen P."/>
            <person name="Goolsby J.A."/>
            <person name="Tidwell J."/>
            <person name="Bellgard S.E."/>
            <person name="Bellgard M.I."/>
        </authorList>
    </citation>
    <scope>NUCLEOTIDE SEQUENCE</scope>
    <source>
        <tissue evidence="2">Shoot tissue taken approximately 20 cm above the soil surface</tissue>
    </source>
</reference>
<dbReference type="AlphaFoldDB" id="A0A0A8XW91"/>
<dbReference type="EMBL" id="GBRH01279626">
    <property type="protein sequence ID" value="JAD18269.1"/>
    <property type="molecule type" value="Transcribed_RNA"/>
</dbReference>
<sequence>MAGFSRPSHKTETKHFGTNGAPAVDDLSPGSVSTDGSIHPHLQMAKEHTKKNSMSLSQLTARLGSALSWRASRRTRPPRSPSWSTR</sequence>
<protein>
    <submittedName>
        <fullName evidence="2">Uncharacterized protein</fullName>
    </submittedName>
</protein>
<accession>A0A0A8XW91</accession>
<reference evidence="2" key="1">
    <citation type="submission" date="2014-09" db="EMBL/GenBank/DDBJ databases">
        <authorList>
            <person name="Magalhaes I.L.F."/>
            <person name="Oliveira U."/>
            <person name="Santos F.R."/>
            <person name="Vidigal T.H.D.A."/>
            <person name="Brescovit A.D."/>
            <person name="Santos A.J."/>
        </authorList>
    </citation>
    <scope>NUCLEOTIDE SEQUENCE</scope>
    <source>
        <tissue evidence="2">Shoot tissue taken approximately 20 cm above the soil surface</tissue>
    </source>
</reference>
<evidence type="ECO:0000313" key="2">
    <source>
        <dbReference type="EMBL" id="JAD18269.1"/>
    </source>
</evidence>
<name>A0A0A8XW91_ARUDO</name>
<feature type="region of interest" description="Disordered" evidence="1">
    <location>
        <begin position="1"/>
        <end position="86"/>
    </location>
</feature>
<proteinExistence type="predicted"/>